<protein>
    <recommendedName>
        <fullName evidence="3">NAD(P)-binding domain-containing protein</fullName>
    </recommendedName>
</protein>
<dbReference type="Gene3D" id="3.40.50.720">
    <property type="entry name" value="NAD(P)-binding Rossmann-like Domain"/>
    <property type="match status" value="2"/>
</dbReference>
<comment type="caution">
    <text evidence="4">The sequence shown here is derived from an EMBL/GenBank/DDBJ whole genome shotgun (WGS) entry which is preliminary data.</text>
</comment>
<dbReference type="EMBL" id="JACTNZ010000006">
    <property type="protein sequence ID" value="KAG5542703.1"/>
    <property type="molecule type" value="Genomic_DNA"/>
</dbReference>
<dbReference type="Pfam" id="PF13460">
    <property type="entry name" value="NAD_binding_10"/>
    <property type="match status" value="1"/>
</dbReference>
<evidence type="ECO:0000313" key="5">
    <source>
        <dbReference type="Proteomes" id="UP000823749"/>
    </source>
</evidence>
<evidence type="ECO:0000259" key="3">
    <source>
        <dbReference type="Pfam" id="PF13460"/>
    </source>
</evidence>
<dbReference type="Proteomes" id="UP000823749">
    <property type="component" value="Chromosome 6"/>
</dbReference>
<gene>
    <name evidence="4" type="ORF">RHGRI_015730</name>
</gene>
<feature type="domain" description="NAD(P)-binding" evidence="3">
    <location>
        <begin position="11"/>
        <end position="180"/>
    </location>
</feature>
<dbReference type="GO" id="GO:0016616">
    <property type="term" value="F:oxidoreductase activity, acting on the CH-OH group of donors, NAD or NADP as acceptor"/>
    <property type="evidence" value="ECO:0007669"/>
    <property type="project" value="TreeGrafter"/>
</dbReference>
<keyword evidence="5" id="KW-1185">Reference proteome</keyword>
<dbReference type="PANTHER" id="PTHR10366">
    <property type="entry name" value="NAD DEPENDENT EPIMERASE/DEHYDRATASE"/>
    <property type="match status" value="1"/>
</dbReference>
<reference evidence="4 5" key="1">
    <citation type="submission" date="2020-08" db="EMBL/GenBank/DDBJ databases">
        <title>Plant Genome Project.</title>
        <authorList>
            <person name="Zhang R.-G."/>
        </authorList>
    </citation>
    <scope>NUCLEOTIDE SEQUENCE [LARGE SCALE GENOMIC DNA]</scope>
    <source>
        <strain evidence="4">WSP0</strain>
        <tissue evidence="4">Leaf</tissue>
    </source>
</reference>
<sequence>MGEKGTVCVTGAGGYVASWLVKQLLSKGYNVHGTVRDPQNDKNAHLKKLEKASENLKLFKVDLLDYNSLSAAITGCDGVFHVACPVPFGSISNPEARIPRDGTYLQNHLLARHLVFALTSEPVCSVPCCPDCNIYGVLLNPDCLQVELVEPAVKGTLNVLKACSEAKVKRVVVVSSAAAVLLSPDWPKGRVKDESCWSDKEYCRRTNNWYCLSKTEAESEAIEFAKVSWLDVVTVCPSLVLGPMLQPTVNSSSLVLIKLLKEGYEELENRSRNIVDARDVAEALLLAYEKPEAKGRYICTAHPIRLQDLVEILRRLYPNYNYPMKFIEANEGEGLTEGLSSEKLQELGWSYRPLEETLVDSIEGYREAGLLD</sequence>
<evidence type="ECO:0000256" key="2">
    <source>
        <dbReference type="ARBA" id="ARBA00023002"/>
    </source>
</evidence>
<proteinExistence type="predicted"/>
<dbReference type="AlphaFoldDB" id="A0AAV6JRB7"/>
<evidence type="ECO:0000313" key="4">
    <source>
        <dbReference type="EMBL" id="KAG5542703.1"/>
    </source>
</evidence>
<evidence type="ECO:0000256" key="1">
    <source>
        <dbReference type="ARBA" id="ARBA00022857"/>
    </source>
</evidence>
<dbReference type="InterPro" id="IPR016040">
    <property type="entry name" value="NAD(P)-bd_dom"/>
</dbReference>
<organism evidence="4 5">
    <name type="scientific">Rhododendron griersonianum</name>
    <dbReference type="NCBI Taxonomy" id="479676"/>
    <lineage>
        <taxon>Eukaryota</taxon>
        <taxon>Viridiplantae</taxon>
        <taxon>Streptophyta</taxon>
        <taxon>Embryophyta</taxon>
        <taxon>Tracheophyta</taxon>
        <taxon>Spermatophyta</taxon>
        <taxon>Magnoliopsida</taxon>
        <taxon>eudicotyledons</taxon>
        <taxon>Gunneridae</taxon>
        <taxon>Pentapetalae</taxon>
        <taxon>asterids</taxon>
        <taxon>Ericales</taxon>
        <taxon>Ericaceae</taxon>
        <taxon>Ericoideae</taxon>
        <taxon>Rhodoreae</taxon>
        <taxon>Rhododendron</taxon>
    </lineage>
</organism>
<dbReference type="PANTHER" id="PTHR10366:SF776">
    <property type="entry name" value="NAD(P)-BINDING ROSSMANN-FOLD SUPERFAMILY PROTEIN"/>
    <property type="match status" value="1"/>
</dbReference>
<accession>A0AAV6JRB7</accession>
<dbReference type="InterPro" id="IPR050425">
    <property type="entry name" value="NAD(P)_dehydrat-like"/>
</dbReference>
<dbReference type="InterPro" id="IPR036291">
    <property type="entry name" value="NAD(P)-bd_dom_sf"/>
</dbReference>
<name>A0AAV6JRB7_9ERIC</name>
<keyword evidence="1" id="KW-0521">NADP</keyword>
<keyword evidence="2" id="KW-0560">Oxidoreductase</keyword>
<dbReference type="SUPFAM" id="SSF51735">
    <property type="entry name" value="NAD(P)-binding Rossmann-fold domains"/>
    <property type="match status" value="1"/>
</dbReference>
<dbReference type="CDD" id="cd08958">
    <property type="entry name" value="FR_SDR_e"/>
    <property type="match status" value="1"/>
</dbReference>